<dbReference type="PANTHER" id="PTHR23354:SF62">
    <property type="entry name" value="MUSTARD, ISOFORM V"/>
    <property type="match status" value="1"/>
</dbReference>
<evidence type="ECO:0000313" key="7">
    <source>
        <dbReference type="EMBL" id="KAG7353545.1"/>
    </source>
</evidence>
<dbReference type="Pfam" id="PF07534">
    <property type="entry name" value="TLD"/>
    <property type="match status" value="1"/>
</dbReference>
<accession>A0A9K3PN36</accession>
<reference evidence="7" key="1">
    <citation type="journal article" date="2021" name="Sci. Rep.">
        <title>Diploid genomic architecture of Nitzschia inconspicua, an elite biomass production diatom.</title>
        <authorList>
            <person name="Oliver A."/>
            <person name="Podell S."/>
            <person name="Pinowska A."/>
            <person name="Traller J.C."/>
            <person name="Smith S.R."/>
            <person name="McClure R."/>
            <person name="Beliaev A."/>
            <person name="Bohutskyi P."/>
            <person name="Hill E.A."/>
            <person name="Rabines A."/>
            <person name="Zheng H."/>
            <person name="Allen L.Z."/>
            <person name="Kuo A."/>
            <person name="Grigoriev I.V."/>
            <person name="Allen A.E."/>
            <person name="Hazlebeck D."/>
            <person name="Allen E.E."/>
        </authorList>
    </citation>
    <scope>NUCLEOTIDE SEQUENCE</scope>
    <source>
        <strain evidence="7">Hildebrandi</strain>
    </source>
</reference>
<dbReference type="GO" id="GO:0005739">
    <property type="term" value="C:mitochondrion"/>
    <property type="evidence" value="ECO:0007669"/>
    <property type="project" value="UniProtKB-SubCell"/>
</dbReference>
<comment type="similarity">
    <text evidence="2">Belongs to the OXR1 family.</text>
</comment>
<dbReference type="EMBL" id="JAGRRH010000016">
    <property type="protein sequence ID" value="KAG7353545.1"/>
    <property type="molecule type" value="Genomic_DNA"/>
</dbReference>
<dbReference type="InterPro" id="IPR006571">
    <property type="entry name" value="TLDc_dom"/>
</dbReference>
<evidence type="ECO:0000256" key="1">
    <source>
        <dbReference type="ARBA" id="ARBA00004173"/>
    </source>
</evidence>
<keyword evidence="8" id="KW-1185">Reference proteome</keyword>
<reference evidence="7" key="2">
    <citation type="submission" date="2021-04" db="EMBL/GenBank/DDBJ databases">
        <authorList>
            <person name="Podell S."/>
        </authorList>
    </citation>
    <scope>NUCLEOTIDE SEQUENCE</scope>
    <source>
        <strain evidence="7">Hildebrandi</strain>
    </source>
</reference>
<gene>
    <name evidence="7" type="ORF">IV203_002900</name>
</gene>
<evidence type="ECO:0000256" key="4">
    <source>
        <dbReference type="ARBA" id="ARBA00040604"/>
    </source>
</evidence>
<feature type="domain" description="TLDc" evidence="6">
    <location>
        <begin position="240"/>
        <end position="445"/>
    </location>
</feature>
<keyword evidence="3" id="KW-0496">Mitochondrion</keyword>
<proteinExistence type="inferred from homology"/>
<evidence type="ECO:0000259" key="6">
    <source>
        <dbReference type="PROSITE" id="PS51886"/>
    </source>
</evidence>
<dbReference type="PANTHER" id="PTHR23354">
    <property type="entry name" value="NUCLEOLAR PROTEIN 7/ESTROGEN RECEPTOR COACTIVATOR-RELATED"/>
    <property type="match status" value="1"/>
</dbReference>
<feature type="region of interest" description="Disordered" evidence="5">
    <location>
        <begin position="79"/>
        <end position="100"/>
    </location>
</feature>
<dbReference type="Proteomes" id="UP000693970">
    <property type="component" value="Unassembled WGS sequence"/>
</dbReference>
<comment type="caution">
    <text evidence="7">The sequence shown here is derived from an EMBL/GenBank/DDBJ whole genome shotgun (WGS) entry which is preliminary data.</text>
</comment>
<evidence type="ECO:0000256" key="2">
    <source>
        <dbReference type="ARBA" id="ARBA00009540"/>
    </source>
</evidence>
<name>A0A9K3PN36_9STRA</name>
<organism evidence="7 8">
    <name type="scientific">Nitzschia inconspicua</name>
    <dbReference type="NCBI Taxonomy" id="303405"/>
    <lineage>
        <taxon>Eukaryota</taxon>
        <taxon>Sar</taxon>
        <taxon>Stramenopiles</taxon>
        <taxon>Ochrophyta</taxon>
        <taxon>Bacillariophyta</taxon>
        <taxon>Bacillariophyceae</taxon>
        <taxon>Bacillariophycidae</taxon>
        <taxon>Bacillariales</taxon>
        <taxon>Bacillariaceae</taxon>
        <taxon>Nitzschia</taxon>
    </lineage>
</organism>
<dbReference type="PROSITE" id="PS51886">
    <property type="entry name" value="TLDC"/>
    <property type="match status" value="1"/>
</dbReference>
<protein>
    <recommendedName>
        <fullName evidence="4">Oxidation resistance protein 1</fullName>
    </recommendedName>
</protein>
<evidence type="ECO:0000256" key="3">
    <source>
        <dbReference type="ARBA" id="ARBA00023128"/>
    </source>
</evidence>
<evidence type="ECO:0000256" key="5">
    <source>
        <dbReference type="SAM" id="MobiDB-lite"/>
    </source>
</evidence>
<sequence>MTISTEIISNFFRSDPEVEAEGRHGRTASLSEVERAVLSALFIDLPQMQASSLSESKCQRRFLNDEMLFSIPQGLSDETANDKRAENQPNSGLPKQPVVKKNPKDYRLHVGLWQAHEDGVAPKVLSRMASVASVTKQEGESTAGMDKMESFQFSAETDGSEDIADSCMRILPGSQSSISWDENEDSMDHFDAWQVLKDEYAQEKGFDYRPVGPYVDDSDTSHHQFKIIGTSADDKSSHPHVVSPPLLDSIMTYLPDHLHDQNYWMKYSLIRDGASLDSFKAYVRGAKDIILAIETTRGDVFGVYTSSPWRTSPTLYGGAPSFVWKMRYNRNSPCHSLIEQATLESEIDAYPIIEQGIHFQICTHDKIGVGVGNMNRYDSLGNVQESEHEVEQRNGKNFGFAVCLEDDLLSGTTSRSSCYRSPCLVDATSNGEPFEVLNLEAWTLTPAFSEESAEKLEMTHYFVSESIRSTARSVQSISSNETFSSRDLDRHSFYRRIGHDDSHEELRDQWQFRRMMDGDGVGSRGIGASPRFSR</sequence>
<evidence type="ECO:0000313" key="8">
    <source>
        <dbReference type="Proteomes" id="UP000693970"/>
    </source>
</evidence>
<dbReference type="SMART" id="SM00584">
    <property type="entry name" value="TLDc"/>
    <property type="match status" value="1"/>
</dbReference>
<comment type="subcellular location">
    <subcellularLocation>
        <location evidence="1">Mitochondrion</location>
    </subcellularLocation>
</comment>
<dbReference type="OrthoDB" id="26679at2759"/>
<dbReference type="AlphaFoldDB" id="A0A9K3PN36"/>